<dbReference type="KEGG" id="loa:LOAG_03960"/>
<dbReference type="RefSeq" id="XP_020303198.1">
    <property type="nucleotide sequence ID" value="XM_020446464.1"/>
</dbReference>
<dbReference type="OrthoDB" id="5826293at2759"/>
<reference evidence="3" key="1">
    <citation type="submission" date="2012-04" db="EMBL/GenBank/DDBJ databases">
        <title>The Genome Sequence of Loa loa.</title>
        <authorList>
            <consortium name="The Broad Institute Genome Sequencing Platform"/>
            <consortium name="Broad Institute Genome Sequencing Center for Infectious Disease"/>
            <person name="Nutman T.B."/>
            <person name="Fink D.L."/>
            <person name="Russ C."/>
            <person name="Young S."/>
            <person name="Zeng Q."/>
            <person name="Gargeya S."/>
            <person name="Alvarado L."/>
            <person name="Berlin A."/>
            <person name="Chapman S.B."/>
            <person name="Chen Z."/>
            <person name="Freedman E."/>
            <person name="Gellesch M."/>
            <person name="Goldberg J."/>
            <person name="Griggs A."/>
            <person name="Gujja S."/>
            <person name="Heilman E.R."/>
            <person name="Heiman D."/>
            <person name="Howarth C."/>
            <person name="Mehta T."/>
            <person name="Neiman D."/>
            <person name="Pearson M."/>
            <person name="Roberts A."/>
            <person name="Saif S."/>
            <person name="Shea T."/>
            <person name="Shenoy N."/>
            <person name="Sisk P."/>
            <person name="Stolte C."/>
            <person name="Sykes S."/>
            <person name="White J."/>
            <person name="Yandava C."/>
            <person name="Haas B."/>
            <person name="Henn M.R."/>
            <person name="Nusbaum C."/>
            <person name="Birren B."/>
        </authorList>
    </citation>
    <scope>NUCLEOTIDE SEQUENCE [LARGE SCALE GENOMIC DNA]</scope>
</reference>
<dbReference type="OMA" id="TIECTIK"/>
<evidence type="ECO:0000256" key="2">
    <source>
        <dbReference type="SAM" id="SignalP"/>
    </source>
</evidence>
<dbReference type="InterPro" id="IPR053123">
    <property type="entry name" value="CPG4-like"/>
</dbReference>
<proteinExistence type="predicted"/>
<feature type="compositionally biased region" description="Polar residues" evidence="1">
    <location>
        <begin position="342"/>
        <end position="373"/>
    </location>
</feature>
<gene>
    <name evidence="3" type="ORF">LOAG_03960</name>
</gene>
<dbReference type="CTD" id="9941360"/>
<feature type="chain" id="PRO_5010258253" description="Chondroitin proteoglycan 4 domain-containing protein" evidence="2">
    <location>
        <begin position="28"/>
        <end position="522"/>
    </location>
</feature>
<sequence>MYNLWKKEMQIWCLLSLISVIIFPLLAQIPPQPIATTNSACLNDCLKEGSLVFAASNLRNFRKIILHIEEFCDTREQLLKCIQSCTDEEREELAKKTSLSEYICSDKLEEFRLVKECMENQEDIDSVSKCSNECGHPSDATIQLDSSPAAPVNPFAFIDSITQVCRTIECTIKCSITESNKICAGSGYLFRDIGFKQVLESSDKLENDAFNSSSATQQLTKIYLESLPKQCTFIINPTNYKTTFAEHEANDESGIGLSETSEIERNTVKPSSISDEERMKQTTSEMFNTNSDSVITRIFDAQLTTKATEMSRDDDTMEEMGKEAVELTAKAEVGDESDVAMESSTFDNVASTVESADSPSMKSETSVQIQTQPTTSHESHEITEQEEEESTVSTVTSHEQEEKEEEENESAIIWASKKEETTTVAVQESDEKDEEIESSDVMAHLQHLSTPATAQEMTERTIVVVNDDEENEIDTNSIIQRTAAEQKDATKQGVCERITLSLLLILPSISLYLSNQLTMHVI</sequence>
<protein>
    <recommendedName>
        <fullName evidence="4">Chondroitin proteoglycan 4 domain-containing protein</fullName>
    </recommendedName>
</protein>
<evidence type="ECO:0000256" key="1">
    <source>
        <dbReference type="SAM" id="MobiDB-lite"/>
    </source>
</evidence>
<evidence type="ECO:0000313" key="3">
    <source>
        <dbReference type="EMBL" id="EFO24522.2"/>
    </source>
</evidence>
<dbReference type="PANTHER" id="PTHR37442:SF1">
    <property type="entry name" value="CHONDROITIN PROTEOGLYCAN 4 DOMAIN-CONTAINING PROTEIN"/>
    <property type="match status" value="1"/>
</dbReference>
<feature type="signal peptide" evidence="2">
    <location>
        <begin position="1"/>
        <end position="27"/>
    </location>
</feature>
<keyword evidence="2" id="KW-0732">Signal</keyword>
<dbReference type="AlphaFoldDB" id="A0A1S0U3G4"/>
<organism evidence="3">
    <name type="scientific">Loa loa</name>
    <name type="common">Eye worm</name>
    <name type="synonym">Filaria loa</name>
    <dbReference type="NCBI Taxonomy" id="7209"/>
    <lineage>
        <taxon>Eukaryota</taxon>
        <taxon>Metazoa</taxon>
        <taxon>Ecdysozoa</taxon>
        <taxon>Nematoda</taxon>
        <taxon>Chromadorea</taxon>
        <taxon>Rhabditida</taxon>
        <taxon>Spirurina</taxon>
        <taxon>Spiruromorpha</taxon>
        <taxon>Filarioidea</taxon>
        <taxon>Onchocercidae</taxon>
        <taxon>Loa</taxon>
    </lineage>
</organism>
<feature type="region of interest" description="Disordered" evidence="1">
    <location>
        <begin position="333"/>
        <end position="410"/>
    </location>
</feature>
<dbReference type="EMBL" id="JH712130">
    <property type="protein sequence ID" value="EFO24522.2"/>
    <property type="molecule type" value="Genomic_DNA"/>
</dbReference>
<evidence type="ECO:0008006" key="4">
    <source>
        <dbReference type="Google" id="ProtNLM"/>
    </source>
</evidence>
<dbReference type="GeneID" id="9941360"/>
<name>A0A1S0U3G4_LOALO</name>
<dbReference type="PANTHER" id="PTHR37442">
    <property type="entry name" value="F18A1.7 PROTEIN-RELATED"/>
    <property type="match status" value="1"/>
</dbReference>
<dbReference type="InParanoid" id="A0A1S0U3G4"/>
<accession>A0A1S0U3G4</accession>